<keyword evidence="1" id="KW-0813">Transport</keyword>
<dbReference type="EMBL" id="JGYW01000004">
    <property type="protein sequence ID" value="KFI59005.1"/>
    <property type="molecule type" value="Genomic_DNA"/>
</dbReference>
<dbReference type="Gene3D" id="3.40.50.300">
    <property type="entry name" value="P-loop containing nucleotide triphosphate hydrolases"/>
    <property type="match status" value="1"/>
</dbReference>
<dbReference type="InterPro" id="IPR027417">
    <property type="entry name" value="P-loop_NTPase"/>
</dbReference>
<dbReference type="GO" id="GO:0016887">
    <property type="term" value="F:ATP hydrolysis activity"/>
    <property type="evidence" value="ECO:0007669"/>
    <property type="project" value="InterPro"/>
</dbReference>
<dbReference type="OrthoDB" id="8481147at2"/>
<keyword evidence="8" id="KW-1185">Reference proteome</keyword>
<dbReference type="InterPro" id="IPR003439">
    <property type="entry name" value="ABC_transporter-like_ATP-bd"/>
</dbReference>
<dbReference type="GO" id="GO:0005524">
    <property type="term" value="F:ATP binding"/>
    <property type="evidence" value="ECO:0007669"/>
    <property type="project" value="UniProtKB-KW"/>
</dbReference>
<dbReference type="GO" id="GO:0055085">
    <property type="term" value="P:transmembrane transport"/>
    <property type="evidence" value="ECO:0007669"/>
    <property type="project" value="UniProtKB-ARBA"/>
</dbReference>
<dbReference type="CDD" id="cd03257">
    <property type="entry name" value="ABC_NikE_OppD_transporters"/>
    <property type="match status" value="1"/>
</dbReference>
<accession>D1NX48</accession>
<dbReference type="EC" id="3.6.3.24" evidence="6"/>
<keyword evidence="2" id="KW-0547">Nucleotide-binding</keyword>
<dbReference type="EMBL" id="ABXB03000010">
    <property type="protein sequence ID" value="EFA22039.1"/>
    <property type="molecule type" value="Genomic_DNA"/>
</dbReference>
<keyword evidence="3 5" id="KW-0067">ATP-binding</keyword>
<evidence type="ECO:0000313" key="7">
    <source>
        <dbReference type="Proteomes" id="UP000003656"/>
    </source>
</evidence>
<dbReference type="STRING" id="561180.BIFGAL_04456"/>
<evidence type="ECO:0000256" key="2">
    <source>
        <dbReference type="ARBA" id="ARBA00022741"/>
    </source>
</evidence>
<evidence type="ECO:0000313" key="6">
    <source>
        <dbReference type="EMBL" id="KFI59005.1"/>
    </source>
</evidence>
<evidence type="ECO:0000256" key="1">
    <source>
        <dbReference type="ARBA" id="ARBA00022448"/>
    </source>
</evidence>
<dbReference type="Pfam" id="PF00005">
    <property type="entry name" value="ABC_tran"/>
    <property type="match status" value="1"/>
</dbReference>
<reference evidence="6 8" key="2">
    <citation type="submission" date="2014-03" db="EMBL/GenBank/DDBJ databases">
        <title>Genomics of Bifidobacteria.</title>
        <authorList>
            <person name="Ventura M."/>
            <person name="Milani C."/>
            <person name="Lugli G.A."/>
        </authorList>
    </citation>
    <scope>NUCLEOTIDE SEQUENCE [LARGE SCALE GENOMIC DNA]</scope>
    <source>
        <strain evidence="6 8">LMG 11596</strain>
    </source>
</reference>
<dbReference type="AlphaFoldDB" id="D1NX48"/>
<dbReference type="SUPFAM" id="SSF52540">
    <property type="entry name" value="P-loop containing nucleoside triphosphate hydrolases"/>
    <property type="match status" value="1"/>
</dbReference>
<dbReference type="PANTHER" id="PTHR43776">
    <property type="entry name" value="TRANSPORT ATP-BINDING PROTEIN"/>
    <property type="match status" value="1"/>
</dbReference>
<dbReference type="InterPro" id="IPR003593">
    <property type="entry name" value="AAA+_ATPase"/>
</dbReference>
<evidence type="ECO:0000313" key="8">
    <source>
        <dbReference type="Proteomes" id="UP000029074"/>
    </source>
</evidence>
<protein>
    <submittedName>
        <fullName evidence="5 6">ABC transporter</fullName>
        <ecNumber evidence="6">3.6.3.24</ecNumber>
    </submittedName>
</protein>
<dbReference type="PROSITE" id="PS00211">
    <property type="entry name" value="ABC_TRANSPORTER_1"/>
    <property type="match status" value="1"/>
</dbReference>
<gene>
    <name evidence="6" type="ORF">BGLCM_0588</name>
    <name evidence="5" type="ORF">BIFGAL_04456</name>
</gene>
<organism evidence="5 7">
    <name type="scientific">Bifidobacterium gallicum DSM 20093 = LMG 11596</name>
    <dbReference type="NCBI Taxonomy" id="561180"/>
    <lineage>
        <taxon>Bacteria</taxon>
        <taxon>Bacillati</taxon>
        <taxon>Actinomycetota</taxon>
        <taxon>Actinomycetes</taxon>
        <taxon>Bifidobacteriales</taxon>
        <taxon>Bifidobacteriaceae</taxon>
        <taxon>Bifidobacterium</taxon>
    </lineage>
</organism>
<dbReference type="SMART" id="SM00382">
    <property type="entry name" value="AAA"/>
    <property type="match status" value="1"/>
</dbReference>
<dbReference type="eggNOG" id="COG4608">
    <property type="taxonomic scope" value="Bacteria"/>
</dbReference>
<name>D1NX48_9BIFI</name>
<dbReference type="RefSeq" id="WP_006295941.1">
    <property type="nucleotide sequence ID" value="NZ_ABXB03000010.1"/>
</dbReference>
<sequence length="277" mass="29936">MNTQGTTPIIELKDIEVEFKTRAGSILRPKKIKAVNGVSLRLMPGRTIGIVGESGCGKSTTANVMCGLQQVTSGQVMFKGKDVTHRNAKDRMRIGRVVSVVFQDPATALNARMSVQDQLMDPLIVHQTGSPEERARRAYELIDMVGLPKSALNALPGQLSGGQRQRVAIARALSLKPDAIIADEPTSALDVSVRAQILNLLSDLKKELGLSMVFISHDIQTVRYVSDEIIVMNHGQIVEHGDARQVLTHPQDPYTQLLLGAAPSLLHPTAAECAPAV</sequence>
<evidence type="ECO:0000256" key="3">
    <source>
        <dbReference type="ARBA" id="ARBA00022840"/>
    </source>
</evidence>
<dbReference type="Proteomes" id="UP000003656">
    <property type="component" value="Unassembled WGS sequence"/>
</dbReference>
<dbReference type="Proteomes" id="UP000029074">
    <property type="component" value="Unassembled WGS sequence"/>
</dbReference>
<keyword evidence="6" id="KW-0378">Hydrolase</keyword>
<evidence type="ECO:0000259" key="4">
    <source>
        <dbReference type="PROSITE" id="PS50893"/>
    </source>
</evidence>
<reference evidence="5 7" key="1">
    <citation type="submission" date="2009-11" db="EMBL/GenBank/DDBJ databases">
        <authorList>
            <person name="Weinstock G."/>
            <person name="Sodergren E."/>
            <person name="Clifton S."/>
            <person name="Fulton L."/>
            <person name="Fulton B."/>
            <person name="Courtney L."/>
            <person name="Fronick C."/>
            <person name="Harrison M."/>
            <person name="Strong C."/>
            <person name="Farmer C."/>
            <person name="Delahaunty K."/>
            <person name="Markovic C."/>
            <person name="Hall O."/>
            <person name="Minx P."/>
            <person name="Tomlinson C."/>
            <person name="Mitreva M."/>
            <person name="Nelson J."/>
            <person name="Hou S."/>
            <person name="Wollam A."/>
            <person name="Pepin K.H."/>
            <person name="Johnson M."/>
            <person name="Bhonagiri V."/>
            <person name="Nash W.E."/>
            <person name="Warren W."/>
            <person name="Chinwalla A."/>
            <person name="Mardis E.R."/>
            <person name="Wilson R.K."/>
        </authorList>
    </citation>
    <scope>NUCLEOTIDE SEQUENCE [LARGE SCALE GENOMIC DNA]</scope>
    <source>
        <strain evidence="5 7">DSM 20093</strain>
    </source>
</reference>
<feature type="domain" description="ABC transporter" evidence="4">
    <location>
        <begin position="10"/>
        <end position="259"/>
    </location>
</feature>
<dbReference type="InterPro" id="IPR017871">
    <property type="entry name" value="ABC_transporter-like_CS"/>
</dbReference>
<comment type="caution">
    <text evidence="5">The sequence shown here is derived from an EMBL/GenBank/DDBJ whole genome shotgun (WGS) entry which is preliminary data.</text>
</comment>
<dbReference type="InterPro" id="IPR050319">
    <property type="entry name" value="ABC_transp_ATP-bind"/>
</dbReference>
<dbReference type="PROSITE" id="PS50893">
    <property type="entry name" value="ABC_TRANSPORTER_2"/>
    <property type="match status" value="1"/>
</dbReference>
<evidence type="ECO:0000313" key="5">
    <source>
        <dbReference type="EMBL" id="EFA22039.1"/>
    </source>
</evidence>
<proteinExistence type="predicted"/>